<gene>
    <name evidence="3" type="ORF">VRS74_03735</name>
</gene>
<feature type="domain" description="Ubiquinol-cytochrome c chaperone" evidence="2">
    <location>
        <begin position="37"/>
        <end position="171"/>
    </location>
</feature>
<organism evidence="3 4">
    <name type="scientific">Altererythrobacter litoralis</name>
    <dbReference type="NCBI Taxonomy" id="3113904"/>
    <lineage>
        <taxon>Bacteria</taxon>
        <taxon>Pseudomonadati</taxon>
        <taxon>Pseudomonadota</taxon>
        <taxon>Alphaproteobacteria</taxon>
        <taxon>Sphingomonadales</taxon>
        <taxon>Erythrobacteraceae</taxon>
        <taxon>Altererythrobacter</taxon>
    </lineage>
</organism>
<dbReference type="InterPro" id="IPR021150">
    <property type="entry name" value="Ubiq_cyt_c_chap"/>
</dbReference>
<accession>A0ABU7GCG4</accession>
<evidence type="ECO:0000313" key="4">
    <source>
        <dbReference type="Proteomes" id="UP001343492"/>
    </source>
</evidence>
<evidence type="ECO:0000313" key="3">
    <source>
        <dbReference type="EMBL" id="MEE1876793.1"/>
    </source>
</evidence>
<reference evidence="3 4" key="1">
    <citation type="submission" date="2024-01" db="EMBL/GenBank/DDBJ databases">
        <title>The genome sequence of Erythrobacteraceae sp. strain 1XM1-14.</title>
        <authorList>
            <person name="Liu Y."/>
        </authorList>
    </citation>
    <scope>NUCLEOTIDE SEQUENCE [LARGE SCALE GENOMIC DNA]</scope>
    <source>
        <strain evidence="3 4">1XM1-14</strain>
    </source>
</reference>
<dbReference type="Proteomes" id="UP001343492">
    <property type="component" value="Unassembled WGS sequence"/>
</dbReference>
<protein>
    <submittedName>
        <fullName evidence="3">Ubiquinol-cytochrome C chaperone family protein</fullName>
    </submittedName>
</protein>
<comment type="similarity">
    <text evidence="1">Belongs to the UPF0174 family.</text>
</comment>
<dbReference type="RefSeq" id="WP_354143903.1">
    <property type="nucleotide sequence ID" value="NZ_JAZDQV010000003.1"/>
</dbReference>
<sequence>MSFLSWLFGTATDPREQVRPLWHKVVAIARDPAWYAECRVADEVDGRFDMITAVLSAVAVRLEATGKHAESALLCEFFVEDMDGQLREFGINDVVVGKHMGRLMSVLGGRLGAYRPALAGADADKLKAAIERNVSFAEGGSAACVASKLQALHDLLATIEGDALVAGDIAFGETTA</sequence>
<dbReference type="EMBL" id="JAZDQV010000003">
    <property type="protein sequence ID" value="MEE1876793.1"/>
    <property type="molecule type" value="Genomic_DNA"/>
</dbReference>
<keyword evidence="4" id="KW-1185">Reference proteome</keyword>
<evidence type="ECO:0000259" key="2">
    <source>
        <dbReference type="Pfam" id="PF03981"/>
    </source>
</evidence>
<name>A0ABU7GCG4_9SPHN</name>
<evidence type="ECO:0000256" key="1">
    <source>
        <dbReference type="ARBA" id="ARBA00006436"/>
    </source>
</evidence>
<proteinExistence type="inferred from homology"/>
<comment type="caution">
    <text evidence="3">The sequence shown here is derived from an EMBL/GenBank/DDBJ whole genome shotgun (WGS) entry which is preliminary data.</text>
</comment>
<dbReference type="Pfam" id="PF03981">
    <property type="entry name" value="Ubiq_cyt_C_chap"/>
    <property type="match status" value="1"/>
</dbReference>